<dbReference type="PROSITE" id="PS50158">
    <property type="entry name" value="ZF_CCHC"/>
    <property type="match status" value="1"/>
</dbReference>
<feature type="domain" description="CCHC-type" evidence="4">
    <location>
        <begin position="262"/>
        <end position="278"/>
    </location>
</feature>
<evidence type="ECO:0000256" key="3">
    <source>
        <dbReference type="SAM" id="MobiDB-lite"/>
    </source>
</evidence>
<dbReference type="GeneID" id="20241781"/>
<evidence type="ECO:0000256" key="1">
    <source>
        <dbReference type="PROSITE-ProRule" id="PRU00047"/>
    </source>
</evidence>
<keyword evidence="1" id="KW-0863">Zinc-finger</keyword>
<dbReference type="HOGENOM" id="CLU_883644_0_0_1"/>
<dbReference type="Proteomes" id="UP000030746">
    <property type="component" value="Unassembled WGS sequence"/>
</dbReference>
<feature type="region of interest" description="Disordered" evidence="3">
    <location>
        <begin position="27"/>
        <end position="63"/>
    </location>
</feature>
<evidence type="ECO:0000259" key="4">
    <source>
        <dbReference type="PROSITE" id="PS50158"/>
    </source>
</evidence>
<feature type="compositionally biased region" description="Low complexity" evidence="3">
    <location>
        <begin position="45"/>
        <end position="63"/>
    </location>
</feature>
<dbReference type="InterPro" id="IPR036875">
    <property type="entry name" value="Znf_CCHC_sf"/>
</dbReference>
<sequence>MAESTKTEQDYKDEIDRLKSELATTSRLASRLTSTPVRPSESLRFNSPFSLPSTSNTTSSSATKSVVYIDRTREPKKFEGILKTSGDLTVHEWIEDIQGYVSTLNLTGEDEARFIYSHLEGDAKEEVKLRKAKGNASLIYDAIRSAFSETHSTSHLLKLFYERTQKKDENHFADGLYDAHLRKELKRQIRDNPSLSFIDIRKFALDWTEEESKPKEKVNTSATSEEVVTTNTQMDELRKLIQTQQEQIDKLQNLLTRRSTGKCFECNRTGHIRRNCPDLKRKQEN</sequence>
<dbReference type="GO" id="GO:0003676">
    <property type="term" value="F:nucleic acid binding"/>
    <property type="evidence" value="ECO:0007669"/>
    <property type="project" value="InterPro"/>
</dbReference>
<dbReference type="RefSeq" id="XP_009045868.1">
    <property type="nucleotide sequence ID" value="XM_009047620.1"/>
</dbReference>
<feature type="coiled-coil region" evidence="2">
    <location>
        <begin position="227"/>
        <end position="254"/>
    </location>
</feature>
<keyword evidence="6" id="KW-1185">Reference proteome</keyword>
<name>V4B0E0_LOTGI</name>
<proteinExistence type="predicted"/>
<dbReference type="Gene3D" id="4.10.60.10">
    <property type="entry name" value="Zinc finger, CCHC-type"/>
    <property type="match status" value="1"/>
</dbReference>
<dbReference type="OMA" id="VHDWVAS"/>
<gene>
    <name evidence="5" type="ORF">LOTGIDRAFT_171426</name>
</gene>
<dbReference type="SMART" id="SM00343">
    <property type="entry name" value="ZnF_C2HC"/>
    <property type="match status" value="1"/>
</dbReference>
<organism evidence="5 6">
    <name type="scientific">Lottia gigantea</name>
    <name type="common">Giant owl limpet</name>
    <dbReference type="NCBI Taxonomy" id="225164"/>
    <lineage>
        <taxon>Eukaryota</taxon>
        <taxon>Metazoa</taxon>
        <taxon>Spiralia</taxon>
        <taxon>Lophotrochozoa</taxon>
        <taxon>Mollusca</taxon>
        <taxon>Gastropoda</taxon>
        <taxon>Patellogastropoda</taxon>
        <taxon>Lottioidea</taxon>
        <taxon>Lottiidae</taxon>
        <taxon>Lottia</taxon>
    </lineage>
</organism>
<evidence type="ECO:0000256" key="2">
    <source>
        <dbReference type="SAM" id="Coils"/>
    </source>
</evidence>
<dbReference type="CTD" id="20241781"/>
<dbReference type="AlphaFoldDB" id="V4B0E0"/>
<keyword evidence="1" id="KW-0862">Zinc</keyword>
<evidence type="ECO:0000313" key="6">
    <source>
        <dbReference type="Proteomes" id="UP000030746"/>
    </source>
</evidence>
<dbReference type="STRING" id="225164.V4B0E0"/>
<keyword evidence="2" id="KW-0175">Coiled coil</keyword>
<accession>V4B0E0</accession>
<dbReference type="OrthoDB" id="427960at2759"/>
<evidence type="ECO:0000313" key="5">
    <source>
        <dbReference type="EMBL" id="ESP03488.1"/>
    </source>
</evidence>
<keyword evidence="1" id="KW-0479">Metal-binding</keyword>
<dbReference type="KEGG" id="lgi:LOTGIDRAFT_171426"/>
<protein>
    <recommendedName>
        <fullName evidence="4">CCHC-type domain-containing protein</fullName>
    </recommendedName>
</protein>
<reference evidence="5 6" key="1">
    <citation type="journal article" date="2013" name="Nature">
        <title>Insights into bilaterian evolution from three spiralian genomes.</title>
        <authorList>
            <person name="Simakov O."/>
            <person name="Marletaz F."/>
            <person name="Cho S.J."/>
            <person name="Edsinger-Gonzales E."/>
            <person name="Havlak P."/>
            <person name="Hellsten U."/>
            <person name="Kuo D.H."/>
            <person name="Larsson T."/>
            <person name="Lv J."/>
            <person name="Arendt D."/>
            <person name="Savage R."/>
            <person name="Osoegawa K."/>
            <person name="de Jong P."/>
            <person name="Grimwood J."/>
            <person name="Chapman J.A."/>
            <person name="Shapiro H."/>
            <person name="Aerts A."/>
            <person name="Otillar R.P."/>
            <person name="Terry A.Y."/>
            <person name="Boore J.L."/>
            <person name="Grigoriev I.V."/>
            <person name="Lindberg D.R."/>
            <person name="Seaver E.C."/>
            <person name="Weisblat D.A."/>
            <person name="Putnam N.H."/>
            <person name="Rokhsar D.S."/>
        </authorList>
    </citation>
    <scope>NUCLEOTIDE SEQUENCE [LARGE SCALE GENOMIC DNA]</scope>
</reference>
<dbReference type="SUPFAM" id="SSF57756">
    <property type="entry name" value="Retrovirus zinc finger-like domains"/>
    <property type="match status" value="1"/>
</dbReference>
<dbReference type="EMBL" id="KB200010">
    <property type="protein sequence ID" value="ESP03488.1"/>
    <property type="molecule type" value="Genomic_DNA"/>
</dbReference>
<dbReference type="InterPro" id="IPR001878">
    <property type="entry name" value="Znf_CCHC"/>
</dbReference>
<dbReference type="Pfam" id="PF00098">
    <property type="entry name" value="zf-CCHC"/>
    <property type="match status" value="1"/>
</dbReference>
<dbReference type="GO" id="GO:0008270">
    <property type="term" value="F:zinc ion binding"/>
    <property type="evidence" value="ECO:0007669"/>
    <property type="project" value="UniProtKB-KW"/>
</dbReference>